<dbReference type="EMBL" id="JAAALK010000081">
    <property type="protein sequence ID" value="KAG8090465.1"/>
    <property type="molecule type" value="Genomic_DNA"/>
</dbReference>
<evidence type="ECO:0000259" key="9">
    <source>
        <dbReference type="Pfam" id="PF04535"/>
    </source>
</evidence>
<evidence type="ECO:0000256" key="3">
    <source>
        <dbReference type="ARBA" id="ARBA00022475"/>
    </source>
</evidence>
<comment type="subunit">
    <text evidence="7">Homodimer and heterodimers.</text>
</comment>
<evidence type="ECO:0000256" key="6">
    <source>
        <dbReference type="ARBA" id="ARBA00023136"/>
    </source>
</evidence>
<feature type="domain" description="Casparian strip membrane protein" evidence="9">
    <location>
        <begin position="18"/>
        <end position="168"/>
    </location>
</feature>
<feature type="region of interest" description="Disordered" evidence="8">
    <location>
        <begin position="196"/>
        <end position="221"/>
    </location>
</feature>
<organism evidence="10 11">
    <name type="scientific">Zizania palustris</name>
    <name type="common">Northern wild rice</name>
    <dbReference type="NCBI Taxonomy" id="103762"/>
    <lineage>
        <taxon>Eukaryota</taxon>
        <taxon>Viridiplantae</taxon>
        <taxon>Streptophyta</taxon>
        <taxon>Embryophyta</taxon>
        <taxon>Tracheophyta</taxon>
        <taxon>Spermatophyta</taxon>
        <taxon>Magnoliopsida</taxon>
        <taxon>Liliopsida</taxon>
        <taxon>Poales</taxon>
        <taxon>Poaceae</taxon>
        <taxon>BOP clade</taxon>
        <taxon>Oryzoideae</taxon>
        <taxon>Oryzeae</taxon>
        <taxon>Zizaniinae</taxon>
        <taxon>Zizania</taxon>
    </lineage>
</organism>
<evidence type="ECO:0000256" key="2">
    <source>
        <dbReference type="ARBA" id="ARBA00007651"/>
    </source>
</evidence>
<dbReference type="AlphaFoldDB" id="A0A8J5WG33"/>
<dbReference type="Pfam" id="PF04535">
    <property type="entry name" value="CASP_dom"/>
    <property type="match status" value="1"/>
</dbReference>
<reference evidence="10" key="1">
    <citation type="journal article" date="2021" name="bioRxiv">
        <title>Whole Genome Assembly and Annotation of Northern Wild Rice, Zizania palustris L., Supports a Whole Genome Duplication in the Zizania Genus.</title>
        <authorList>
            <person name="Haas M."/>
            <person name="Kono T."/>
            <person name="Macchietto M."/>
            <person name="Millas R."/>
            <person name="McGilp L."/>
            <person name="Shao M."/>
            <person name="Duquette J."/>
            <person name="Hirsch C.N."/>
            <person name="Kimball J."/>
        </authorList>
    </citation>
    <scope>NUCLEOTIDE SEQUENCE</scope>
    <source>
        <tissue evidence="10">Fresh leaf tissue</tissue>
    </source>
</reference>
<dbReference type="PANTHER" id="PTHR36488:SF1">
    <property type="entry name" value="CASP-LIKE PROTEIN 1U2"/>
    <property type="match status" value="1"/>
</dbReference>
<evidence type="ECO:0000313" key="10">
    <source>
        <dbReference type="EMBL" id="KAG8090465.1"/>
    </source>
</evidence>
<keyword evidence="3 7" id="KW-1003">Cell membrane</keyword>
<gene>
    <name evidence="10" type="ORF">GUJ93_ZPchr0011g27290</name>
</gene>
<evidence type="ECO:0000256" key="7">
    <source>
        <dbReference type="RuleBase" id="RU361233"/>
    </source>
</evidence>
<keyword evidence="11" id="KW-1185">Reference proteome</keyword>
<reference evidence="10" key="2">
    <citation type="submission" date="2021-02" db="EMBL/GenBank/DDBJ databases">
        <authorList>
            <person name="Kimball J.A."/>
            <person name="Haas M.W."/>
            <person name="Macchietto M."/>
            <person name="Kono T."/>
            <person name="Duquette J."/>
            <person name="Shao M."/>
        </authorList>
    </citation>
    <scope>NUCLEOTIDE SEQUENCE</scope>
    <source>
        <tissue evidence="10">Fresh leaf tissue</tissue>
    </source>
</reference>
<evidence type="ECO:0000256" key="4">
    <source>
        <dbReference type="ARBA" id="ARBA00022692"/>
    </source>
</evidence>
<sequence length="302" mass="32378">MSYGHGCHDKDDEKKNGSKAVTLLLRLATLGLSLSSSVIMATASACIIVQINGVRATVTYKNFPPFVYHVGFNIATAVLESASIYLNLSYGGGGGDDDDYGQSGKKNKLSGILLTVFDVAALALSYTATGSIFAAGSAYCPQLRSCSAAGSFCQQVNLSKTLSLATSVSVGLSSVTKVVSLPFFVDSQERRPGVGAAGEVDLHLDGDDRRDDASDAGRERTDHPVMLVVPDGVDAGDYMVVVRLLDTYIECTVLHVVRRAKPKAWTGYLGWMVSWKMVWSSPSEMRMMKPTRALFSSSHRVK</sequence>
<keyword evidence="5 7" id="KW-1133">Transmembrane helix</keyword>
<evidence type="ECO:0000313" key="11">
    <source>
        <dbReference type="Proteomes" id="UP000729402"/>
    </source>
</evidence>
<dbReference type="OrthoDB" id="668094at2759"/>
<protein>
    <recommendedName>
        <fullName evidence="7">CASP-like protein</fullName>
    </recommendedName>
</protein>
<name>A0A8J5WG33_ZIZPA</name>
<comment type="caution">
    <text evidence="10">The sequence shown here is derived from an EMBL/GenBank/DDBJ whole genome shotgun (WGS) entry which is preliminary data.</text>
</comment>
<feature type="transmembrane region" description="Helical" evidence="7">
    <location>
        <begin position="66"/>
        <end position="88"/>
    </location>
</feature>
<comment type="subcellular location">
    <subcellularLocation>
        <location evidence="1 7">Cell membrane</location>
        <topology evidence="1 7">Multi-pass membrane protein</topology>
    </subcellularLocation>
</comment>
<dbReference type="Proteomes" id="UP000729402">
    <property type="component" value="Unassembled WGS sequence"/>
</dbReference>
<feature type="transmembrane region" description="Helical" evidence="7">
    <location>
        <begin position="109"/>
        <end position="136"/>
    </location>
</feature>
<dbReference type="InterPro" id="IPR006702">
    <property type="entry name" value="CASP_dom"/>
</dbReference>
<keyword evidence="6 7" id="KW-0472">Membrane</keyword>
<dbReference type="PANTHER" id="PTHR36488">
    <property type="entry name" value="CASP-LIKE PROTEIN 1U1"/>
    <property type="match status" value="1"/>
</dbReference>
<proteinExistence type="inferred from homology"/>
<dbReference type="GO" id="GO:0005886">
    <property type="term" value="C:plasma membrane"/>
    <property type="evidence" value="ECO:0007669"/>
    <property type="project" value="UniProtKB-SubCell"/>
</dbReference>
<comment type="similarity">
    <text evidence="2 7">Belongs to the Casparian strip membrane proteins (CASP) family.</text>
</comment>
<accession>A0A8J5WG33</accession>
<feature type="transmembrane region" description="Helical" evidence="7">
    <location>
        <begin position="23"/>
        <end position="51"/>
    </location>
</feature>
<dbReference type="InterPro" id="IPR044173">
    <property type="entry name" value="CASPL"/>
</dbReference>
<evidence type="ECO:0000256" key="8">
    <source>
        <dbReference type="SAM" id="MobiDB-lite"/>
    </source>
</evidence>
<feature type="compositionally biased region" description="Basic and acidic residues" evidence="8">
    <location>
        <begin position="200"/>
        <end position="221"/>
    </location>
</feature>
<keyword evidence="4 7" id="KW-0812">Transmembrane</keyword>
<comment type="caution">
    <text evidence="7">Lacks conserved residue(s) required for the propagation of feature annotation.</text>
</comment>
<evidence type="ECO:0000256" key="1">
    <source>
        <dbReference type="ARBA" id="ARBA00004651"/>
    </source>
</evidence>
<evidence type="ECO:0000256" key="5">
    <source>
        <dbReference type="ARBA" id="ARBA00022989"/>
    </source>
</evidence>